<dbReference type="Proteomes" id="UP000637643">
    <property type="component" value="Unassembled WGS sequence"/>
</dbReference>
<dbReference type="AlphaFoldDB" id="A0A917FV70"/>
<keyword evidence="1" id="KW-1133">Transmembrane helix</keyword>
<comment type="caution">
    <text evidence="2">The sequence shown here is derived from an EMBL/GenBank/DDBJ whole genome shotgun (WGS) entry which is preliminary data.</text>
</comment>
<proteinExistence type="predicted"/>
<reference evidence="2" key="1">
    <citation type="journal article" date="2014" name="Int. J. Syst. Evol. Microbiol.">
        <title>Complete genome sequence of Corynebacterium casei LMG S-19264T (=DSM 44701T), isolated from a smear-ripened cheese.</title>
        <authorList>
            <consortium name="US DOE Joint Genome Institute (JGI-PGF)"/>
            <person name="Walter F."/>
            <person name="Albersmeier A."/>
            <person name="Kalinowski J."/>
            <person name="Ruckert C."/>
        </authorList>
    </citation>
    <scope>NUCLEOTIDE SEQUENCE</scope>
    <source>
        <strain evidence="2">CGMCC 1.16134</strain>
    </source>
</reference>
<sequence length="294" mass="33454">MDIRSVKNVAPNRNLFKKIAAVLFSLTVIVISYIIISNASKDARDTVEVLRLTEKGGLPAFTVLTESQVETYKIIRQEYSEDMVLAEKLPDVLGKFTKYYIRDQSVLYQDQLLDEKPLKNEWLYKLDEKQEVVTLPYNFLEAGGDILMPGDRVRIRVSYETEETPPQGAGANPNAVFAQSQSKTMKTEILFDSIVVKDMLNANSHSIYEVYKEVLKLSEDKRQEVMKSDDFLKSIQPKALLLEGSGEQVSNYAKFKSLESKSFLITMLSRSGSTVIMDQLPTLQNEVESWIEKK</sequence>
<keyword evidence="3" id="KW-1185">Reference proteome</keyword>
<evidence type="ECO:0000313" key="2">
    <source>
        <dbReference type="EMBL" id="GGG05781.1"/>
    </source>
</evidence>
<gene>
    <name evidence="2" type="ORF">GCM10010912_58050</name>
</gene>
<dbReference type="RefSeq" id="WP_189031048.1">
    <property type="nucleotide sequence ID" value="NZ_BMKR01000039.1"/>
</dbReference>
<protein>
    <recommendedName>
        <fullName evidence="4">Flagellar biosynthesis protein FlgA</fullName>
    </recommendedName>
</protein>
<keyword evidence="1" id="KW-0812">Transmembrane</keyword>
<organism evidence="2 3">
    <name type="scientific">Paenibacillus albidus</name>
    <dbReference type="NCBI Taxonomy" id="2041023"/>
    <lineage>
        <taxon>Bacteria</taxon>
        <taxon>Bacillati</taxon>
        <taxon>Bacillota</taxon>
        <taxon>Bacilli</taxon>
        <taxon>Bacillales</taxon>
        <taxon>Paenibacillaceae</taxon>
        <taxon>Paenibacillus</taxon>
    </lineage>
</organism>
<dbReference type="EMBL" id="BMKR01000039">
    <property type="protein sequence ID" value="GGG05781.1"/>
    <property type="molecule type" value="Genomic_DNA"/>
</dbReference>
<keyword evidence="1" id="KW-0472">Membrane</keyword>
<feature type="transmembrane region" description="Helical" evidence="1">
    <location>
        <begin position="20"/>
        <end position="36"/>
    </location>
</feature>
<accession>A0A917FV70</accession>
<evidence type="ECO:0000313" key="3">
    <source>
        <dbReference type="Proteomes" id="UP000637643"/>
    </source>
</evidence>
<evidence type="ECO:0000256" key="1">
    <source>
        <dbReference type="SAM" id="Phobius"/>
    </source>
</evidence>
<evidence type="ECO:0008006" key="4">
    <source>
        <dbReference type="Google" id="ProtNLM"/>
    </source>
</evidence>
<reference evidence="2" key="2">
    <citation type="submission" date="2020-09" db="EMBL/GenBank/DDBJ databases">
        <authorList>
            <person name="Sun Q."/>
            <person name="Zhou Y."/>
        </authorList>
    </citation>
    <scope>NUCLEOTIDE SEQUENCE</scope>
    <source>
        <strain evidence="2">CGMCC 1.16134</strain>
    </source>
</reference>
<name>A0A917FV70_9BACL</name>